<sequence length="131" mass="14868">MTVDDGVRTLEIELASLAEDLTTPLWRECVLCFANRMIVQFGCDSTLRWARRWRTARAPQATALERRLGRLGAYCDCEIYTNAFDVTVETVRDPDTGAECWPEHVNGCDGVRAGSTQPCSLWAPRTSRPWW</sequence>
<dbReference type="Proteomes" id="UP000437709">
    <property type="component" value="Unassembled WGS sequence"/>
</dbReference>
<dbReference type="RefSeq" id="WP_152195314.1">
    <property type="nucleotide sequence ID" value="NZ_VUKD01000003.1"/>
</dbReference>
<keyword evidence="2" id="KW-1185">Reference proteome</keyword>
<reference evidence="1 2" key="1">
    <citation type="submission" date="2019-10" db="EMBL/GenBank/DDBJ databases">
        <title>Georgenia wutianyii sp. nov. and Georgenia yuyongxinii sp. nov. isolated from plateau pika (Ochotona curzoniae) in the Qinghai-Tibet plateau of China.</title>
        <authorList>
            <person name="Tian Z."/>
        </authorList>
    </citation>
    <scope>NUCLEOTIDE SEQUENCE [LARGE SCALE GENOMIC DNA]</scope>
    <source>
        <strain evidence="1 2">JCM 19765</strain>
    </source>
</reference>
<organism evidence="1 2">
    <name type="scientific">Georgenia subflava</name>
    <dbReference type="NCBI Taxonomy" id="1622177"/>
    <lineage>
        <taxon>Bacteria</taxon>
        <taxon>Bacillati</taxon>
        <taxon>Actinomycetota</taxon>
        <taxon>Actinomycetes</taxon>
        <taxon>Micrococcales</taxon>
        <taxon>Bogoriellaceae</taxon>
        <taxon>Georgenia</taxon>
    </lineage>
</organism>
<name>A0A6N7EE99_9MICO</name>
<proteinExistence type="predicted"/>
<dbReference type="AlphaFoldDB" id="A0A6N7EE99"/>
<dbReference type="OrthoDB" id="4866170at2"/>
<comment type="caution">
    <text evidence="1">The sequence shown here is derived from an EMBL/GenBank/DDBJ whole genome shotgun (WGS) entry which is preliminary data.</text>
</comment>
<dbReference type="InterPro" id="IPR024248">
    <property type="entry name" value="DUF2695"/>
</dbReference>
<gene>
    <name evidence="1" type="ORF">GB881_06715</name>
</gene>
<dbReference type="EMBL" id="WHPC01000018">
    <property type="protein sequence ID" value="MPV36752.1"/>
    <property type="molecule type" value="Genomic_DNA"/>
</dbReference>
<evidence type="ECO:0000313" key="2">
    <source>
        <dbReference type="Proteomes" id="UP000437709"/>
    </source>
</evidence>
<evidence type="ECO:0000313" key="1">
    <source>
        <dbReference type="EMBL" id="MPV36752.1"/>
    </source>
</evidence>
<protein>
    <submittedName>
        <fullName evidence="1">DUF2695 domain-containing protein</fullName>
    </submittedName>
</protein>
<dbReference type="Pfam" id="PF10905">
    <property type="entry name" value="DUF2695"/>
    <property type="match status" value="1"/>
</dbReference>
<accession>A0A6N7EE99</accession>